<keyword evidence="1" id="KW-0456">Lyase</keyword>
<organism evidence="3 4">
    <name type="scientific">Gigaspora rosea</name>
    <dbReference type="NCBI Taxonomy" id="44941"/>
    <lineage>
        <taxon>Eukaryota</taxon>
        <taxon>Fungi</taxon>
        <taxon>Fungi incertae sedis</taxon>
        <taxon>Mucoromycota</taxon>
        <taxon>Glomeromycotina</taxon>
        <taxon>Glomeromycetes</taxon>
        <taxon>Diversisporales</taxon>
        <taxon>Gigasporaceae</taxon>
        <taxon>Gigaspora</taxon>
    </lineage>
</organism>
<evidence type="ECO:0000313" key="4">
    <source>
        <dbReference type="Proteomes" id="UP000266673"/>
    </source>
</evidence>
<accession>A0A397ULF8</accession>
<name>A0A397ULF8_9GLOM</name>
<dbReference type="GO" id="GO:0016829">
    <property type="term" value="F:lyase activity"/>
    <property type="evidence" value="ECO:0007669"/>
    <property type="project" value="UniProtKB-KW"/>
</dbReference>
<protein>
    <recommendedName>
        <fullName evidence="2">Aconitase A/isopropylmalate dehydratase small subunit swivel domain-containing protein</fullName>
    </recommendedName>
</protein>
<dbReference type="InterPro" id="IPR050075">
    <property type="entry name" value="LeuD"/>
</dbReference>
<dbReference type="Proteomes" id="UP000266673">
    <property type="component" value="Unassembled WGS sequence"/>
</dbReference>
<comment type="caution">
    <text evidence="3">The sequence shown here is derived from an EMBL/GenBank/DDBJ whole genome shotgun (WGS) entry which is preliminary data.</text>
</comment>
<proteinExistence type="predicted"/>
<dbReference type="PANTHER" id="PTHR43345">
    <property type="entry name" value="3-ISOPROPYLMALATE DEHYDRATASE SMALL SUBUNIT 2-RELATED-RELATED"/>
    <property type="match status" value="1"/>
</dbReference>
<evidence type="ECO:0000256" key="1">
    <source>
        <dbReference type="ARBA" id="ARBA00023239"/>
    </source>
</evidence>
<dbReference type="Pfam" id="PF00694">
    <property type="entry name" value="Aconitase_C"/>
    <property type="match status" value="1"/>
</dbReference>
<dbReference type="Gene3D" id="3.20.19.10">
    <property type="entry name" value="Aconitase, domain 4"/>
    <property type="match status" value="1"/>
</dbReference>
<reference evidence="3 4" key="1">
    <citation type="submission" date="2018-06" db="EMBL/GenBank/DDBJ databases">
        <title>Comparative genomics reveals the genomic features of Rhizophagus irregularis, R. cerebriforme, R. diaphanum and Gigaspora rosea, and their symbiotic lifestyle signature.</title>
        <authorList>
            <person name="Morin E."/>
            <person name="San Clemente H."/>
            <person name="Chen E.C.H."/>
            <person name="De La Providencia I."/>
            <person name="Hainaut M."/>
            <person name="Kuo A."/>
            <person name="Kohler A."/>
            <person name="Murat C."/>
            <person name="Tang N."/>
            <person name="Roy S."/>
            <person name="Loubradou J."/>
            <person name="Henrissat B."/>
            <person name="Grigoriev I.V."/>
            <person name="Corradi N."/>
            <person name="Roux C."/>
            <person name="Martin F.M."/>
        </authorList>
    </citation>
    <scope>NUCLEOTIDE SEQUENCE [LARGE SCALE GENOMIC DNA]</scope>
    <source>
        <strain evidence="3 4">DAOM 194757</strain>
    </source>
</reference>
<dbReference type="EMBL" id="QKWP01001305">
    <property type="protein sequence ID" value="RIB09977.1"/>
    <property type="molecule type" value="Genomic_DNA"/>
</dbReference>
<dbReference type="AlphaFoldDB" id="A0A397ULF8"/>
<keyword evidence="4" id="KW-1185">Reference proteome</keyword>
<evidence type="ECO:0000259" key="2">
    <source>
        <dbReference type="Pfam" id="PF00694"/>
    </source>
</evidence>
<dbReference type="InterPro" id="IPR000573">
    <property type="entry name" value="AconitaseA/IPMdHydase_ssu_swvl"/>
</dbReference>
<dbReference type="OrthoDB" id="419183at2759"/>
<dbReference type="InterPro" id="IPR015928">
    <property type="entry name" value="Aconitase/3IPM_dehydase_swvl"/>
</dbReference>
<evidence type="ECO:0000313" key="3">
    <source>
        <dbReference type="EMBL" id="RIB09977.1"/>
    </source>
</evidence>
<dbReference type="STRING" id="44941.A0A397ULF8"/>
<sequence length="186" mass="19879">MFFIEFPVAPRMMLLHALWRCNEGQAAGFEIGALGCSYCITVAADHAGNGESKGAIGNLAFAAIVAASSLQYSVTKSLADVIITGKVQRFEDNINTDAIIPAQFIPGIDDEALVKEGFDIVVGGSGFGSGSSREEAPRALKASGGVTEIYKKYGDNLFRAVVGNEWDQAVLLKHQKVRTVEQIHES</sequence>
<dbReference type="PANTHER" id="PTHR43345:SF2">
    <property type="entry name" value="3-ISOPROPYLMALATE DEHYDRATASE SMALL SUBUNIT 1"/>
    <property type="match status" value="1"/>
</dbReference>
<feature type="domain" description="Aconitase A/isopropylmalate dehydratase small subunit swivel" evidence="2">
    <location>
        <begin position="119"/>
        <end position="155"/>
    </location>
</feature>
<dbReference type="SUPFAM" id="SSF52016">
    <property type="entry name" value="LeuD/IlvD-like"/>
    <property type="match status" value="1"/>
</dbReference>
<gene>
    <name evidence="3" type="ORF">C2G38_2207385</name>
</gene>